<organism evidence="2 3">
    <name type="scientific">Phytophthora fragariaefolia</name>
    <dbReference type="NCBI Taxonomy" id="1490495"/>
    <lineage>
        <taxon>Eukaryota</taxon>
        <taxon>Sar</taxon>
        <taxon>Stramenopiles</taxon>
        <taxon>Oomycota</taxon>
        <taxon>Peronosporomycetes</taxon>
        <taxon>Peronosporales</taxon>
        <taxon>Peronosporaceae</taxon>
        <taxon>Phytophthora</taxon>
    </lineage>
</organism>
<reference evidence="2" key="1">
    <citation type="submission" date="2023-04" db="EMBL/GenBank/DDBJ databases">
        <title>Phytophthora fragariaefolia NBRC 109709.</title>
        <authorList>
            <person name="Ichikawa N."/>
            <person name="Sato H."/>
            <person name="Tonouchi N."/>
        </authorList>
    </citation>
    <scope>NUCLEOTIDE SEQUENCE</scope>
    <source>
        <strain evidence="2">NBRC 109709</strain>
    </source>
</reference>
<comment type="caution">
    <text evidence="2">The sequence shown here is derived from an EMBL/GenBank/DDBJ whole genome shotgun (WGS) entry which is preliminary data.</text>
</comment>
<accession>A0A9W6TXJ8</accession>
<name>A0A9W6TXJ8_9STRA</name>
<evidence type="ECO:0000313" key="3">
    <source>
        <dbReference type="Proteomes" id="UP001165121"/>
    </source>
</evidence>
<feature type="region of interest" description="Disordered" evidence="1">
    <location>
        <begin position="1"/>
        <end position="30"/>
    </location>
</feature>
<sequence>MVSSAAHVHSDGELPDSRDHYSVESSSPEGQLVSIGYPRVIRPRPFGTGVPVMVHHGGVGPTPVRSPLVVPPIRLHDQSTQKCGGANLVTRSLQSSASSGAGATHRLMAEWKAARCGFQPGGGFA</sequence>
<evidence type="ECO:0000256" key="1">
    <source>
        <dbReference type="SAM" id="MobiDB-lite"/>
    </source>
</evidence>
<dbReference type="EMBL" id="BSXT01000251">
    <property type="protein sequence ID" value="GMF22430.1"/>
    <property type="molecule type" value="Genomic_DNA"/>
</dbReference>
<protein>
    <submittedName>
        <fullName evidence="2">Unnamed protein product</fullName>
    </submittedName>
</protein>
<proteinExistence type="predicted"/>
<feature type="compositionally biased region" description="Basic and acidic residues" evidence="1">
    <location>
        <begin position="8"/>
        <end position="22"/>
    </location>
</feature>
<keyword evidence="3" id="KW-1185">Reference proteome</keyword>
<dbReference type="AlphaFoldDB" id="A0A9W6TXJ8"/>
<evidence type="ECO:0000313" key="2">
    <source>
        <dbReference type="EMBL" id="GMF22430.1"/>
    </source>
</evidence>
<gene>
    <name evidence="2" type="ORF">Pfra01_000329500</name>
</gene>
<dbReference type="Proteomes" id="UP001165121">
    <property type="component" value="Unassembled WGS sequence"/>
</dbReference>